<name>A0A150GXK5_GONPE</name>
<feature type="region of interest" description="Disordered" evidence="1">
    <location>
        <begin position="214"/>
        <end position="237"/>
    </location>
</feature>
<dbReference type="Proteomes" id="UP000075714">
    <property type="component" value="Unassembled WGS sequence"/>
</dbReference>
<dbReference type="OrthoDB" id="543482at2759"/>
<organism evidence="2 3">
    <name type="scientific">Gonium pectorale</name>
    <name type="common">Green alga</name>
    <dbReference type="NCBI Taxonomy" id="33097"/>
    <lineage>
        <taxon>Eukaryota</taxon>
        <taxon>Viridiplantae</taxon>
        <taxon>Chlorophyta</taxon>
        <taxon>core chlorophytes</taxon>
        <taxon>Chlorophyceae</taxon>
        <taxon>CS clade</taxon>
        <taxon>Chlamydomonadales</taxon>
        <taxon>Volvocaceae</taxon>
        <taxon>Gonium</taxon>
    </lineage>
</organism>
<evidence type="ECO:0000313" key="2">
    <source>
        <dbReference type="EMBL" id="KXZ54422.1"/>
    </source>
</evidence>
<feature type="region of interest" description="Disordered" evidence="1">
    <location>
        <begin position="448"/>
        <end position="467"/>
    </location>
</feature>
<proteinExistence type="predicted"/>
<keyword evidence="3" id="KW-1185">Reference proteome</keyword>
<protein>
    <submittedName>
        <fullName evidence="2">Uncharacterized protein</fullName>
    </submittedName>
</protein>
<accession>A0A150GXK5</accession>
<sequence>MERTDDAAGLQPHELRGAAVYRLRILGSGQLWVLGVAYCQPGLAVATYKLPGPGRYSIELLMLYTSFSFAAPNTSKAVAAPWTGFLTLTVPAEVSAGAVAQAWAREPDTAAVVASGATAPEAPPSTLPLCPDTGPLPGRWRFARWPPADDADAAAAAALLRTCVFNHTVHDCRTLDRAPLRGAPFPATMHWRPDGCRLRAVAGITAPPAAQYPHQFPQQQDAGQPERRSEALAEAAVEPGTCLPPGRHVCFVGDSHSRYLHNSLALWRSGYRRSVNNTAKQVLPSVSSRYYRLVYGYDWPEPEPDGADPLGRHCTDVVVNFGQWPASYRAGPAPFSAGQYLAQLLRVRRRLLALRRQYGVRVYWLTTCSPSLKAWLESAGVDWRTDPLMLLYNRLAADVMSGALGEAEEAEAAAPAADAQAAPVAGVAGVDPSAGTAPAAETATAASGMAPAAGTGTAGGAGPSGRSLGAQELDAAAAAAVALAAERQPYSGRWSSRRRARARALQRRPSGDLPYTLRHPDAGPTAAAAAQRRRYSAKGARGRRWLHAEAAAVTSSEAEAALRQGWGPGGGDGEAEAIPLIDTWSAAAVLLEGTWDGVHFANTGPVGVAQLTSVLHTLCSEDRLREVAAAAVVGQGQAAGTGAGAGTEQGAGVQIGVATAGQ</sequence>
<comment type="caution">
    <text evidence="2">The sequence shown here is derived from an EMBL/GenBank/DDBJ whole genome shotgun (WGS) entry which is preliminary data.</text>
</comment>
<reference evidence="3" key="1">
    <citation type="journal article" date="2016" name="Nat. Commun.">
        <title>The Gonium pectorale genome demonstrates co-option of cell cycle regulation during the evolution of multicellularity.</title>
        <authorList>
            <person name="Hanschen E.R."/>
            <person name="Marriage T.N."/>
            <person name="Ferris P.J."/>
            <person name="Hamaji T."/>
            <person name="Toyoda A."/>
            <person name="Fujiyama A."/>
            <person name="Neme R."/>
            <person name="Noguchi H."/>
            <person name="Minakuchi Y."/>
            <person name="Suzuki M."/>
            <person name="Kawai-Toyooka H."/>
            <person name="Smith D.R."/>
            <person name="Sparks H."/>
            <person name="Anderson J."/>
            <person name="Bakaric R."/>
            <person name="Luria V."/>
            <person name="Karger A."/>
            <person name="Kirschner M.W."/>
            <person name="Durand P.M."/>
            <person name="Michod R.E."/>
            <person name="Nozaki H."/>
            <person name="Olson B.J."/>
        </authorList>
    </citation>
    <scope>NUCLEOTIDE SEQUENCE [LARGE SCALE GENOMIC DNA]</scope>
    <source>
        <strain evidence="3">NIES-2863</strain>
    </source>
</reference>
<dbReference type="AlphaFoldDB" id="A0A150GXK5"/>
<gene>
    <name evidence="2" type="ORF">GPECTOR_5g76</name>
</gene>
<evidence type="ECO:0000256" key="1">
    <source>
        <dbReference type="SAM" id="MobiDB-lite"/>
    </source>
</evidence>
<dbReference type="EMBL" id="LSYV01000006">
    <property type="protein sequence ID" value="KXZ54422.1"/>
    <property type="molecule type" value="Genomic_DNA"/>
</dbReference>
<feature type="region of interest" description="Disordered" evidence="1">
    <location>
        <begin position="490"/>
        <end position="528"/>
    </location>
</feature>
<feature type="compositionally biased region" description="Basic residues" evidence="1">
    <location>
        <begin position="495"/>
        <end position="506"/>
    </location>
</feature>
<evidence type="ECO:0000313" key="3">
    <source>
        <dbReference type="Proteomes" id="UP000075714"/>
    </source>
</evidence>